<feature type="compositionally biased region" description="Low complexity" evidence="1">
    <location>
        <begin position="94"/>
        <end position="103"/>
    </location>
</feature>
<reference evidence="2 3" key="6">
    <citation type="journal article" date="1999" name="J. Gen. Virol.">
        <title>The rat cytomegalovirus R32 gene encodes a virion-associated protein that elicits a strong humoral immune response in infected rats.</title>
        <authorList>
            <person name="Beuken E."/>
            <person name="Grauls G."/>
            <person name="Bruggeman C.A."/>
            <person name="Vink C."/>
        </authorList>
    </citation>
    <scope>NUCLEOTIDE SEQUENCE [LARGE SCALE GENOMIC DNA]</scope>
    <source>
        <strain evidence="2 3">Maastricht</strain>
    </source>
</reference>
<reference evidence="2 3" key="8">
    <citation type="journal article" date="2000" name="J. Virol.">
        <title>The r144 major histocompatibility complex class I-like gene of rat cytomegalovirus is dispensable for both acute and long-term infection in the immunocompromised host.</title>
        <authorList>
            <person name="Beisser P.S."/>
            <person name="Kloover J.S."/>
            <person name="Grauls G.E."/>
            <person name="Blok M.J."/>
            <person name="Bruggeman C.A."/>
            <person name="Vink C."/>
        </authorList>
    </citation>
    <scope>NUCLEOTIDE SEQUENCE [LARGE SCALE GENOMIC DNA]</scope>
    <source>
        <strain evidence="2 3">Maastricht</strain>
    </source>
</reference>
<reference evidence="2 3" key="4">
    <citation type="journal article" date="1998" name="J. Virol.">
        <title>The R33 G protein-coupled receptor gene of rat cytomegalovirus plays an essential role in the pathogenesis of viral infection.</title>
        <authorList>
            <person name="Beisser P.S."/>
            <person name="Vink C."/>
            <person name="Van Dam J.G."/>
            <person name="Grauls G."/>
            <person name="Vanherle S.J."/>
            <person name="Bruggeman C.A."/>
        </authorList>
    </citation>
    <scope>NUCLEOTIDE SEQUENCE [LARGE SCALE GENOMIC DNA]</scope>
    <source>
        <strain evidence="2 3">Maastricht</strain>
    </source>
</reference>
<evidence type="ECO:0000256" key="1">
    <source>
        <dbReference type="SAM" id="MobiDB-lite"/>
    </source>
</evidence>
<gene>
    <name evidence="2" type="primary">r25.2</name>
</gene>
<evidence type="ECO:0000313" key="3">
    <source>
        <dbReference type="Proteomes" id="UP000008288"/>
    </source>
</evidence>
<accession>Q9DWG5</accession>
<protein>
    <submittedName>
        <fullName evidence="2">Pr25.2</fullName>
    </submittedName>
</protein>
<reference evidence="2 3" key="7">
    <citation type="journal article" date="1999" name="J. Virol.">
        <title>Deletion of the R78 G protein-coupled receptor gene from rat cytomegalovirus results in an attenuated, syncytium-inducing mutant strain.</title>
        <authorList>
            <person name="Beisser P.S."/>
            <person name="Grauls G."/>
            <person name="Bruggeman C.A."/>
            <person name="Vink C."/>
        </authorList>
    </citation>
    <scope>NUCLEOTIDE SEQUENCE [LARGE SCALE GENOMIC DNA]</scope>
    <source>
        <strain evidence="2 3">Maastricht</strain>
    </source>
</reference>
<keyword evidence="3" id="KW-1185">Reference proteome</keyword>
<dbReference type="Proteomes" id="UP000008288">
    <property type="component" value="Segment"/>
</dbReference>
<reference evidence="2 3" key="9">
    <citation type="journal article" date="2000" name="J. Virol.">
        <title>Complete DNA sequence of the rat cytomegalovirus genome.</title>
        <authorList>
            <person name="Vink C."/>
            <person name="Beuken E."/>
            <person name="Bruggeman C.A."/>
        </authorList>
    </citation>
    <scope>NUCLEOTIDE SEQUENCE [LARGE SCALE GENOMIC DNA]</scope>
    <source>
        <strain evidence="2 3">Maastricht</strain>
    </source>
</reference>
<evidence type="ECO:0000313" key="2">
    <source>
        <dbReference type="EMBL" id="AAF99124.1"/>
    </source>
</evidence>
<sequence length="148" mass="17012">MRKTHLSPPGVAPPFEKATDIQVPDGGIQGHQRGDVALAAVDLPRGAEHEIGRPPGGEGQRDLLPAPRLETLVQGTLPGRASQRQQPVDRDHLPGGLRPVGQRRQLRRRRSQFEDRGRRRAPLRLRHRRRRRRPRRPRVRDRTRRRPI</sequence>
<proteinExistence type="predicted"/>
<reference evidence="2 3" key="2">
    <citation type="journal article" date="1996" name="J. Virol.">
        <title>Structure of the rat cytomegalovirus genome termini.</title>
        <authorList>
            <person name="Vink C."/>
            <person name="Beuken E."/>
            <person name="Bruggeman C.A."/>
        </authorList>
    </citation>
    <scope>NUCLEOTIDE SEQUENCE [LARGE SCALE GENOMIC DNA]</scope>
    <source>
        <strain evidence="2 3">Maastricht</strain>
    </source>
</reference>
<dbReference type="RefSeq" id="NP_064129.1">
    <property type="nucleotide sequence ID" value="NC_002512.2"/>
</dbReference>
<feature type="region of interest" description="Disordered" evidence="1">
    <location>
        <begin position="44"/>
        <end position="148"/>
    </location>
</feature>
<reference evidence="2 3" key="1">
    <citation type="journal article" date="1996" name="J. Gen. Virol.">
        <title>Cloning and sequence analysis of the genes encoding DNA polymerase, glycoprotein B, ICP18.5 and major DNA-binding protein of rat cytomegalovirus.</title>
        <authorList>
            <person name="Beuken E."/>
            <person name="Slobbe R."/>
            <person name="Bruggeman C.A."/>
            <person name="Vink C."/>
        </authorList>
    </citation>
    <scope>NUCLEOTIDE SEQUENCE [LARGE SCALE GENOMIC DNA]</scope>
    <source>
        <strain evidence="2 3">Maastricht</strain>
    </source>
</reference>
<dbReference type="GeneID" id="940275"/>
<organism evidence="2 3">
    <name type="scientific">Rat cytomegalovirus (strain Maastricht)</name>
    <dbReference type="NCBI Taxonomy" id="79700"/>
    <lineage>
        <taxon>Viruses</taxon>
        <taxon>Duplodnaviria</taxon>
        <taxon>Heunggongvirae</taxon>
        <taxon>Peploviricota</taxon>
        <taxon>Herviviricetes</taxon>
        <taxon>Herpesvirales</taxon>
        <taxon>Orthoherpesviridae</taxon>
        <taxon>Betaherpesvirinae</taxon>
        <taxon>Muromegalovirus</taxon>
        <taxon>Muromegalovirus muridbeta2</taxon>
        <taxon>Murid betaherpesvirus 2</taxon>
    </lineage>
</organism>
<dbReference type="KEGG" id="vg:940275"/>
<organismHost>
    <name type="scientific">Rattus</name>
    <name type="common">rats</name>
    <dbReference type="NCBI Taxonomy" id="10114"/>
</organismHost>
<reference evidence="2 3" key="10">
    <citation type="journal article" date="2000" name="Virus Res.">
        <title>Rat cytomegalovirus R89 is a highly conserved gene which expresses a spliced transcript.</title>
        <authorList>
            <person name="Gruijthuijsen Y.K."/>
            <person name="Beuken E."/>
            <person name="Bruggeman C.A."/>
            <person name="Vink C."/>
        </authorList>
    </citation>
    <scope>NUCLEOTIDE SEQUENCE [LARGE SCALE GENOMIC DNA]</scope>
    <source>
        <strain evidence="2 3">Maastricht</strain>
    </source>
</reference>
<name>Q9DWG5_RCMVM</name>
<reference evidence="2 3" key="5">
    <citation type="journal article" date="1998" name="Virology">
        <title>The Maastricht strain and England strain of rat cytomegalovirus represent different betaherpesvirus species rather than strains.</title>
        <authorList>
            <person name="Beisser P.S."/>
            <person name="Kaptein S.J."/>
            <person name="Beuken E."/>
            <person name="Bruggeman C.A."/>
            <person name="Vink C."/>
        </authorList>
    </citation>
    <scope>NUCLEOTIDE SEQUENCE [LARGE SCALE GENOMIC DNA]</scope>
    <source>
        <strain evidence="2 3">Maastricht</strain>
    </source>
</reference>
<dbReference type="EMBL" id="AF232689">
    <property type="protein sequence ID" value="AAF99124.1"/>
    <property type="molecule type" value="Genomic_DNA"/>
</dbReference>
<reference evidence="2 3" key="3">
    <citation type="journal article" date="1997" name="J. Gen. Virol.">
        <title>Cloning and functional characterization of the origin of lytic-phase DNA replication of rat cytomegalovirus.</title>
        <authorList>
            <person name="Vink C."/>
            <person name="Beuken E."/>
            <person name="Bruggeman C.A."/>
        </authorList>
    </citation>
    <scope>NUCLEOTIDE SEQUENCE [LARGE SCALE GENOMIC DNA]</scope>
    <source>
        <strain evidence="2 3">Maastricht</strain>
    </source>
</reference>
<feature type="region of interest" description="Disordered" evidence="1">
    <location>
        <begin position="1"/>
        <end position="32"/>
    </location>
</feature>
<feature type="compositionally biased region" description="Basic residues" evidence="1">
    <location>
        <begin position="118"/>
        <end position="148"/>
    </location>
</feature>